<name>A0A369KSS2_9BACT</name>
<protein>
    <submittedName>
        <fullName evidence="1">Uncharacterized protein</fullName>
    </submittedName>
</protein>
<dbReference type="AlphaFoldDB" id="A0A369KSS2"/>
<accession>A0A369KSS2</accession>
<sequence length="140" mass="15874">MKFPKFVHTISGWIQPDGKWHPSDEWWHISAIYELKELGCPYLQDTVTKKILQEGDEIKIKKHISDIGFIKISRAQVDGNISNIAQLFALQNLLSLCNPDEEIGILGNNGVLKNIRIARIMKLKNPGILSKIKKEGLNNT</sequence>
<dbReference type="RefSeq" id="WP_338635892.1">
    <property type="nucleotide sequence ID" value="NZ_CP146516.1"/>
</dbReference>
<evidence type="ECO:0000313" key="2">
    <source>
        <dbReference type="Proteomes" id="UP000253934"/>
    </source>
</evidence>
<dbReference type="EMBL" id="QOVW01000072">
    <property type="protein sequence ID" value="RDB35867.1"/>
    <property type="molecule type" value="Genomic_DNA"/>
</dbReference>
<comment type="caution">
    <text evidence="1">The sequence shown here is derived from an EMBL/GenBank/DDBJ whole genome shotgun (WGS) entry which is preliminary data.</text>
</comment>
<evidence type="ECO:0000313" key="1">
    <source>
        <dbReference type="EMBL" id="RDB35867.1"/>
    </source>
</evidence>
<organism evidence="1 2">
    <name type="scientific">Spirobacillus cienkowskii</name>
    <dbReference type="NCBI Taxonomy" id="495820"/>
    <lineage>
        <taxon>Bacteria</taxon>
        <taxon>Pseudomonadati</taxon>
        <taxon>Bdellovibrionota</taxon>
        <taxon>Oligoflexia</taxon>
        <taxon>Silvanigrellales</taxon>
        <taxon>Spirobacillus</taxon>
    </lineage>
</organism>
<proteinExistence type="predicted"/>
<gene>
    <name evidence="1" type="ORF">DCC88_07805</name>
</gene>
<keyword evidence="2" id="KW-1185">Reference proteome</keyword>
<dbReference type="Proteomes" id="UP000253934">
    <property type="component" value="Unassembled WGS sequence"/>
</dbReference>
<reference evidence="1" key="1">
    <citation type="submission" date="2018-04" db="EMBL/GenBank/DDBJ databases">
        <title>Draft genome sequence of the Candidatus Spirobacillus cienkowskii, a pathogen of freshwater Daphnia species, reconstructed from hemolymph metagenomic reads.</title>
        <authorList>
            <person name="Bresciani L."/>
            <person name="Lemos L.N."/>
            <person name="Wale N."/>
            <person name="Lin J.Y."/>
            <person name="Fernandes G.R."/>
            <person name="Duffy M.A."/>
            <person name="Rodrigues J.M."/>
        </authorList>
    </citation>
    <scope>NUCLEOTIDE SEQUENCE [LARGE SCALE GENOMIC DNA]</scope>
    <source>
        <strain evidence="1">Binning01</strain>
    </source>
</reference>